<dbReference type="GO" id="GO:0008270">
    <property type="term" value="F:zinc ion binding"/>
    <property type="evidence" value="ECO:0007669"/>
    <property type="project" value="UniProtKB-KW"/>
</dbReference>
<dbReference type="InterPro" id="IPR001370">
    <property type="entry name" value="BIR_rpt"/>
</dbReference>
<evidence type="ECO:0000256" key="5">
    <source>
        <dbReference type="SAM" id="MobiDB-lite"/>
    </source>
</evidence>
<feature type="domain" description="RING-type" evidence="6">
    <location>
        <begin position="343"/>
        <end position="377"/>
    </location>
</feature>
<evidence type="ECO:0000256" key="4">
    <source>
        <dbReference type="PROSITE-ProRule" id="PRU00175"/>
    </source>
</evidence>
<dbReference type="OrthoDB" id="5855668at2759"/>
<sequence>MFSTASHSSQHHQQQLGSFSRKCGSAAAQLASVMFSGSSAAKLDRFSRQSAEAMVYCLCCLIFVATAARHPEFLASQTRIRSLLLDESRNCGRDHNNNSNKDSENRDQTQAAGWSDAGFYFQAADDEDVRNKGKLLATCFHCGLRCQQLPDAAADALRLHLSSSPACQLARLLQAADSGAVPVEDAAKLRRACAKLFKDFFVRSELLGHVTSYGFDRRQVAFAVCREFMRSRDGRVLSGSRPGDIIQLLHQSEATLDALLHSDAVIDIELALTEACQPRDEQQLETPMLSAAAAALPARSQAPSPLQQQQQQQQLQEQNNSPATDSCSSKAASSAEVASSDQCVSCQSARRSHVTLPCAHFLLCTGCLSHRASCPKCGAGILASLRAFIA</sequence>
<dbReference type="EMBL" id="NIVC01002518">
    <property type="protein sequence ID" value="PAA57201.1"/>
    <property type="molecule type" value="Genomic_DNA"/>
</dbReference>
<evidence type="ECO:0000256" key="1">
    <source>
        <dbReference type="ARBA" id="ARBA00006672"/>
    </source>
</evidence>
<dbReference type="PROSITE" id="PS50143">
    <property type="entry name" value="BIR_REPEAT_2"/>
    <property type="match status" value="1"/>
</dbReference>
<dbReference type="Pfam" id="PF13920">
    <property type="entry name" value="zf-C3HC4_3"/>
    <property type="match status" value="1"/>
</dbReference>
<keyword evidence="2 4" id="KW-0863">Zinc-finger</keyword>
<dbReference type="SUPFAM" id="SSF57924">
    <property type="entry name" value="Inhibitor of apoptosis (IAP) repeat"/>
    <property type="match status" value="1"/>
</dbReference>
<evidence type="ECO:0000256" key="3">
    <source>
        <dbReference type="ARBA" id="ARBA00022833"/>
    </source>
</evidence>
<keyword evidence="3" id="KW-0862">Zinc</keyword>
<dbReference type="Gene3D" id="1.10.1170.10">
    <property type="entry name" value="Inhibitor Of Apoptosis Protein (2mihbC-IAP-1), Chain A"/>
    <property type="match status" value="1"/>
</dbReference>
<dbReference type="SUPFAM" id="SSF57850">
    <property type="entry name" value="RING/U-box"/>
    <property type="match status" value="1"/>
</dbReference>
<keyword evidence="8" id="KW-1185">Reference proteome</keyword>
<proteinExistence type="inferred from homology"/>
<evidence type="ECO:0000259" key="6">
    <source>
        <dbReference type="PROSITE" id="PS50089"/>
    </source>
</evidence>
<comment type="similarity">
    <text evidence="1">Belongs to the IAP family.</text>
</comment>
<organism evidence="7 8">
    <name type="scientific">Macrostomum lignano</name>
    <dbReference type="NCBI Taxonomy" id="282301"/>
    <lineage>
        <taxon>Eukaryota</taxon>
        <taxon>Metazoa</taxon>
        <taxon>Spiralia</taxon>
        <taxon>Lophotrochozoa</taxon>
        <taxon>Platyhelminthes</taxon>
        <taxon>Rhabditophora</taxon>
        <taxon>Macrostomorpha</taxon>
        <taxon>Macrostomida</taxon>
        <taxon>Macrostomidae</taxon>
        <taxon>Macrostomum</taxon>
    </lineage>
</organism>
<protein>
    <recommendedName>
        <fullName evidence="6">RING-type domain-containing protein</fullName>
    </recommendedName>
</protein>
<dbReference type="InterPro" id="IPR001841">
    <property type="entry name" value="Znf_RING"/>
</dbReference>
<keyword evidence="2 4" id="KW-0479">Metal-binding</keyword>
<evidence type="ECO:0000313" key="7">
    <source>
        <dbReference type="EMBL" id="PAA57201.1"/>
    </source>
</evidence>
<dbReference type="PROSITE" id="PS50089">
    <property type="entry name" value="ZF_RING_2"/>
    <property type="match status" value="1"/>
</dbReference>
<reference evidence="7 8" key="1">
    <citation type="submission" date="2017-06" db="EMBL/GenBank/DDBJ databases">
        <title>A platform for efficient transgenesis in Macrostomum lignano, a flatworm model organism for stem cell research.</title>
        <authorList>
            <person name="Berezikov E."/>
        </authorList>
    </citation>
    <scope>NUCLEOTIDE SEQUENCE [LARGE SCALE GENOMIC DNA]</scope>
    <source>
        <strain evidence="7">DV1</strain>
        <tissue evidence="7">Whole organism</tissue>
    </source>
</reference>
<gene>
    <name evidence="7" type="ORF">BOX15_Mlig002214g1</name>
</gene>
<name>A0A267E6L3_9PLAT</name>
<evidence type="ECO:0000313" key="8">
    <source>
        <dbReference type="Proteomes" id="UP000215902"/>
    </source>
</evidence>
<dbReference type="InterPro" id="IPR013083">
    <property type="entry name" value="Znf_RING/FYVE/PHD"/>
</dbReference>
<dbReference type="AlphaFoldDB" id="A0A267E6L3"/>
<accession>A0A267E6L3</accession>
<dbReference type="Proteomes" id="UP000215902">
    <property type="component" value="Unassembled WGS sequence"/>
</dbReference>
<feature type="region of interest" description="Disordered" evidence="5">
    <location>
        <begin position="300"/>
        <end position="331"/>
    </location>
</feature>
<dbReference type="Gene3D" id="3.30.40.10">
    <property type="entry name" value="Zinc/RING finger domain, C3HC4 (zinc finger)"/>
    <property type="match status" value="1"/>
</dbReference>
<evidence type="ECO:0000256" key="2">
    <source>
        <dbReference type="ARBA" id="ARBA00022771"/>
    </source>
</evidence>
<comment type="caution">
    <text evidence="7">The sequence shown here is derived from an EMBL/GenBank/DDBJ whole genome shotgun (WGS) entry which is preliminary data.</text>
</comment>